<dbReference type="GO" id="GO:0016799">
    <property type="term" value="F:hydrolase activity, hydrolyzing N-glycosyl compounds"/>
    <property type="evidence" value="ECO:0007669"/>
    <property type="project" value="UniProtKB-UniRule"/>
</dbReference>
<protein>
    <recommendedName>
        <fullName evidence="7">8-oxoguanine DNA glycosylase/AP lyase</fullName>
    </recommendedName>
    <domain>
        <recommendedName>
            <fullName evidence="7">8-oxoguanine DNA glycosylase</fullName>
            <shortName evidence="7">8-oxoG DNA glycosylase</shortName>
            <ecNumber evidence="7">3.2.2.-</ecNumber>
        </recommendedName>
    </domain>
    <domain>
        <recommendedName>
            <fullName evidence="7">DNA-(apurinic or apyrimidinic site) lyase</fullName>
            <shortName evidence="7">AP lyase</shortName>
            <ecNumber evidence="7">4.2.99.18</ecNumber>
        </recommendedName>
    </domain>
</protein>
<feature type="site" description="Important for guanine/8-oxoguanine distinction" evidence="7">
    <location>
        <position position="232"/>
    </location>
</feature>
<sequence length="232" mass="26640">MLVRLFKKFKSSRVQKLTSKERRIEEVVAAYERRRGLIRSRLAEFRAKYTWPQEELFAELCFCLFTPQSKAETCDSAVKALKASGLLLKGSEKAVSSKMRGVRFKNQKARFLIGARYKLLSGSRKLDEIVSGSENNSDLREWLVNNVKGLGYKEASHFLRNVGLGKDLAILDRHVLKNLVSCGVIEEIPRSLTRKRYLQIEEKMLGFSQKVGIPMEELDLVFWSMQTGKVFK</sequence>
<dbReference type="SUPFAM" id="SSF48150">
    <property type="entry name" value="DNA-glycosylase"/>
    <property type="match status" value="1"/>
</dbReference>
<accession>A0A523XR69</accession>
<evidence type="ECO:0000313" key="9">
    <source>
        <dbReference type="EMBL" id="TET81379.1"/>
    </source>
</evidence>
<dbReference type="SMART" id="SM00478">
    <property type="entry name" value="ENDO3c"/>
    <property type="match status" value="1"/>
</dbReference>
<comment type="catalytic activity">
    <reaction evidence="7">
        <text>2'-deoxyribonucleotide-(2'-deoxyribose 5'-phosphate)-2'-deoxyribonucleotide-DNA = a 3'-end 2'-deoxyribonucleotide-(2,3-dehydro-2,3-deoxyribose 5'-phosphate)-DNA + a 5'-end 5'-phospho-2'-deoxyribonucleoside-DNA + H(+)</text>
        <dbReference type="Rhea" id="RHEA:66592"/>
        <dbReference type="Rhea" id="RHEA-COMP:13180"/>
        <dbReference type="Rhea" id="RHEA-COMP:16897"/>
        <dbReference type="Rhea" id="RHEA-COMP:17067"/>
        <dbReference type="ChEBI" id="CHEBI:15378"/>
        <dbReference type="ChEBI" id="CHEBI:136412"/>
        <dbReference type="ChEBI" id="CHEBI:157695"/>
        <dbReference type="ChEBI" id="CHEBI:167181"/>
        <dbReference type="EC" id="4.2.99.18"/>
    </reaction>
</comment>
<evidence type="ECO:0000256" key="1">
    <source>
        <dbReference type="ARBA" id="ARBA00022763"/>
    </source>
</evidence>
<feature type="active site" evidence="7">
    <location>
        <position position="153"/>
    </location>
</feature>
<name>A0A523XR69_UNCT6</name>
<dbReference type="Proteomes" id="UP000315534">
    <property type="component" value="Unassembled WGS sequence"/>
</dbReference>
<reference evidence="9 10" key="1">
    <citation type="submission" date="2019-03" db="EMBL/GenBank/DDBJ databases">
        <title>Metabolic potential of uncultured bacteria and archaea associated with petroleum seepage in deep-sea sediments.</title>
        <authorList>
            <person name="Dong X."/>
            <person name="Hubert C."/>
        </authorList>
    </citation>
    <scope>NUCLEOTIDE SEQUENCE [LARGE SCALE GENOMIC DNA]</scope>
    <source>
        <strain evidence="9">E29_bin36</strain>
    </source>
</reference>
<evidence type="ECO:0000256" key="5">
    <source>
        <dbReference type="ARBA" id="ARBA00023268"/>
    </source>
</evidence>
<keyword evidence="5 7" id="KW-0511">Multifunctional enzyme</keyword>
<dbReference type="EMBL" id="SOIP01000245">
    <property type="protein sequence ID" value="TET81379.1"/>
    <property type="molecule type" value="Genomic_DNA"/>
</dbReference>
<keyword evidence="6 7" id="KW-0326">Glycosidase</keyword>
<keyword evidence="3 7" id="KW-0234">DNA repair</keyword>
<proteinExistence type="inferred from homology"/>
<evidence type="ECO:0000256" key="7">
    <source>
        <dbReference type="HAMAP-Rule" id="MF_00241"/>
    </source>
</evidence>
<dbReference type="HAMAP" id="MF_00241">
    <property type="entry name" value="Ogg"/>
    <property type="match status" value="1"/>
</dbReference>
<keyword evidence="2 7" id="KW-0378">Hydrolase</keyword>
<evidence type="ECO:0000256" key="4">
    <source>
        <dbReference type="ARBA" id="ARBA00023239"/>
    </source>
</evidence>
<evidence type="ECO:0000259" key="8">
    <source>
        <dbReference type="SMART" id="SM00478"/>
    </source>
</evidence>
<keyword evidence="4 7" id="KW-0456">Lyase</keyword>
<dbReference type="InterPro" id="IPR023170">
    <property type="entry name" value="HhH_base_excis_C"/>
</dbReference>
<comment type="similarity">
    <text evidence="7">Belongs to the type-2 OGG1 family.</text>
</comment>
<dbReference type="Gene3D" id="1.10.340.30">
    <property type="entry name" value="Hypothetical protein, domain 2"/>
    <property type="match status" value="1"/>
</dbReference>
<dbReference type="Gene3D" id="1.10.1670.10">
    <property type="entry name" value="Helix-hairpin-Helix base-excision DNA repair enzymes (C-terminal)"/>
    <property type="match status" value="1"/>
</dbReference>
<dbReference type="NCBIfam" id="NF002305">
    <property type="entry name" value="PRK01229.1"/>
    <property type="match status" value="1"/>
</dbReference>
<evidence type="ECO:0000256" key="6">
    <source>
        <dbReference type="ARBA" id="ARBA00023295"/>
    </source>
</evidence>
<dbReference type="GO" id="GO:0140078">
    <property type="term" value="F:class I DNA-(apurinic or apyrimidinic site) endonuclease activity"/>
    <property type="evidence" value="ECO:0007669"/>
    <property type="project" value="UniProtKB-EC"/>
</dbReference>
<evidence type="ECO:0000313" key="10">
    <source>
        <dbReference type="Proteomes" id="UP000315534"/>
    </source>
</evidence>
<dbReference type="PIRSF" id="PIRSF005954">
    <property type="entry name" value="Thrmst_ogg"/>
    <property type="match status" value="1"/>
</dbReference>
<dbReference type="EC" id="4.2.99.18" evidence="7"/>
<dbReference type="EC" id="3.2.2.-" evidence="7"/>
<comment type="function">
    <text evidence="7">Catalyzes the excision of an oxidatively damaged form of guanine (7,8-dihydro-8-oxoguanine = 8-oxoG) from DNA. Also cleaves the DNA backbone at apurinic/apyrimidinic sites (AP sites).</text>
</comment>
<dbReference type="InterPro" id="IPR012092">
    <property type="entry name" value="DNA_glyclase/AP_lyase_Ogg"/>
</dbReference>
<feature type="domain" description="HhH-GPD" evidence="8">
    <location>
        <begin position="65"/>
        <end position="210"/>
    </location>
</feature>
<dbReference type="InterPro" id="IPR011257">
    <property type="entry name" value="DNA_glycosylase"/>
</dbReference>
<feature type="active site" evidence="7">
    <location>
        <position position="172"/>
    </location>
</feature>
<gene>
    <name evidence="7" type="primary">ogg</name>
    <name evidence="9" type="ORF">E3J38_04010</name>
</gene>
<comment type="caution">
    <text evidence="9">The sequence shown here is derived from an EMBL/GenBank/DDBJ whole genome shotgun (WGS) entry which is preliminary data.</text>
</comment>
<organism evidence="9 10">
    <name type="scientific">candidate division TA06 bacterium</name>
    <dbReference type="NCBI Taxonomy" id="2250710"/>
    <lineage>
        <taxon>Bacteria</taxon>
        <taxon>Bacteria division TA06</taxon>
    </lineage>
</organism>
<dbReference type="Pfam" id="PF22175">
    <property type="entry name" value="Ogg-HhH"/>
    <property type="match status" value="1"/>
</dbReference>
<dbReference type="GO" id="GO:0006284">
    <property type="term" value="P:base-excision repair"/>
    <property type="evidence" value="ECO:0007669"/>
    <property type="project" value="UniProtKB-UniRule"/>
</dbReference>
<evidence type="ECO:0000256" key="3">
    <source>
        <dbReference type="ARBA" id="ARBA00023204"/>
    </source>
</evidence>
<evidence type="ECO:0000256" key="2">
    <source>
        <dbReference type="ARBA" id="ARBA00022801"/>
    </source>
</evidence>
<dbReference type="AlphaFoldDB" id="A0A523XR69"/>
<keyword evidence="1 7" id="KW-0227">DNA damage</keyword>
<dbReference type="InterPro" id="IPR003265">
    <property type="entry name" value="HhH-GPD_domain"/>
</dbReference>